<feature type="binding site" evidence="21">
    <location>
        <position position="323"/>
    </location>
    <ligand>
        <name>Mg(2+)</name>
        <dbReference type="ChEBI" id="CHEBI:18420"/>
        <label>1</label>
    </ligand>
</feature>
<sequence>MPTDVPQKIRLAVLFGGRSGEHEVSIASATSVLQAIDRRKYEVLPVYLTPEGRWLPEVEPAHVLQPGAQPPTQSPVLLSSDPQQRGLLPLAAQSGAHTVGARPVDVVFPLLHGTYGEDGTVQGLLELADVPYIGAGVLGSAVGMDKGVMKVLFQAAGLPVVPYLVVRRLDWEQRPADVQTHILQTLTLPVFVKPANLGSSVGISKVKQVETLPAALDLACQYDRRLIIEQGMDCRELECSVLGNDEPEVSIVGEIISHREFYDYEAKYREGQSELCIPAAIDDALAAELRQLAALAFRAVDAAGLARVDFFVERQTGTPYVNEINTLPGFTTVSMYPKLWEASGLPYAQLIDRLVQLALERHHDRRRSRTTYEPTLLSTPVKDRA</sequence>
<dbReference type="Gene3D" id="3.30.470.20">
    <property type="entry name" value="ATP-grasp fold, B domain"/>
    <property type="match status" value="1"/>
</dbReference>
<dbReference type="GO" id="GO:0008716">
    <property type="term" value="F:D-alanine-D-alanine ligase activity"/>
    <property type="evidence" value="ECO:0007669"/>
    <property type="project" value="UniProtKB-UniRule"/>
</dbReference>
<dbReference type="GO" id="GO:0005524">
    <property type="term" value="F:ATP binding"/>
    <property type="evidence" value="ECO:0007669"/>
    <property type="project" value="UniProtKB-UniRule"/>
</dbReference>
<comment type="pathway">
    <text evidence="17">Glycan biosynthesis.</text>
</comment>
<dbReference type="InterPro" id="IPR000291">
    <property type="entry name" value="D-Ala_lig_Van_CS"/>
</dbReference>
<evidence type="ECO:0000256" key="11">
    <source>
        <dbReference type="ARBA" id="ARBA00022842"/>
    </source>
</evidence>
<comment type="similarity">
    <text evidence="5 18">Belongs to the D-alanine--D-alanine ligase family.</text>
</comment>
<feature type="active site" evidence="19">
    <location>
        <position position="199"/>
    </location>
</feature>
<dbReference type="GO" id="GO:0008360">
    <property type="term" value="P:regulation of cell shape"/>
    <property type="evidence" value="ECO:0007669"/>
    <property type="project" value="UniProtKB-KW"/>
</dbReference>
<feature type="active site" evidence="19">
    <location>
        <position position="21"/>
    </location>
</feature>
<evidence type="ECO:0000256" key="23">
    <source>
        <dbReference type="SAM" id="MobiDB-lite"/>
    </source>
</evidence>
<protein>
    <recommendedName>
        <fullName evidence="18">D-alanine--D-alanine ligase</fullName>
        <ecNumber evidence="18">6.3.2.4</ecNumber>
    </recommendedName>
    <alternativeName>
        <fullName evidence="18">D-Ala-D-Ala ligase</fullName>
    </alternativeName>
    <alternativeName>
        <fullName evidence="18">D-alanylalanine synthetase</fullName>
    </alternativeName>
</protein>
<gene>
    <name evidence="18" type="primary">ddl</name>
    <name evidence="25" type="ORF">FJZ47_18895</name>
</gene>
<dbReference type="GO" id="GO:0009252">
    <property type="term" value="P:peptidoglycan biosynthetic process"/>
    <property type="evidence" value="ECO:0007669"/>
    <property type="project" value="UniProtKB-UniRule"/>
</dbReference>
<feature type="active site" evidence="19">
    <location>
        <position position="334"/>
    </location>
</feature>
<evidence type="ECO:0000256" key="5">
    <source>
        <dbReference type="ARBA" id="ARBA00010871"/>
    </source>
</evidence>
<dbReference type="InterPro" id="IPR016185">
    <property type="entry name" value="PreATP-grasp_dom_sf"/>
</dbReference>
<comment type="catalytic activity">
    <reaction evidence="16 18">
        <text>2 D-alanine + ATP = D-alanyl-D-alanine + ADP + phosphate + H(+)</text>
        <dbReference type="Rhea" id="RHEA:11224"/>
        <dbReference type="ChEBI" id="CHEBI:15378"/>
        <dbReference type="ChEBI" id="CHEBI:30616"/>
        <dbReference type="ChEBI" id="CHEBI:43474"/>
        <dbReference type="ChEBI" id="CHEBI:57416"/>
        <dbReference type="ChEBI" id="CHEBI:57822"/>
        <dbReference type="ChEBI" id="CHEBI:456216"/>
        <dbReference type="EC" id="6.3.2.4"/>
    </reaction>
</comment>
<evidence type="ECO:0000313" key="26">
    <source>
        <dbReference type="Proteomes" id="UP000712673"/>
    </source>
</evidence>
<comment type="cofactor">
    <cofactor evidence="21">
        <name>Mg(2+)</name>
        <dbReference type="ChEBI" id="CHEBI:18420"/>
    </cofactor>
    <cofactor evidence="21">
        <name>Mn(2+)</name>
        <dbReference type="ChEBI" id="CHEBI:29035"/>
    </cofactor>
    <text evidence="21">Binds 2 magnesium or manganese ions per subunit.</text>
</comment>
<dbReference type="Pfam" id="PF01820">
    <property type="entry name" value="Dala_Dala_lig_N"/>
    <property type="match status" value="1"/>
</dbReference>
<evidence type="ECO:0000256" key="12">
    <source>
        <dbReference type="ARBA" id="ARBA00022960"/>
    </source>
</evidence>
<comment type="pathway">
    <text evidence="4 18">Cell wall biogenesis; peptidoglycan biosynthesis.</text>
</comment>
<keyword evidence="14 21" id="KW-0464">Manganese</keyword>
<keyword evidence="10 22" id="KW-0067">ATP-binding</keyword>
<feature type="domain" description="ATP-grasp" evidence="24">
    <location>
        <begin position="150"/>
        <end position="356"/>
    </location>
</feature>
<keyword evidence="11 21" id="KW-0460">Magnesium</keyword>
<keyword evidence="12 18" id="KW-0133">Cell shape</keyword>
<dbReference type="PROSITE" id="PS00844">
    <property type="entry name" value="DALA_DALA_LIGASE_2"/>
    <property type="match status" value="1"/>
</dbReference>
<dbReference type="PROSITE" id="PS50975">
    <property type="entry name" value="ATP_GRASP"/>
    <property type="match status" value="1"/>
</dbReference>
<evidence type="ECO:0000256" key="13">
    <source>
        <dbReference type="ARBA" id="ARBA00022984"/>
    </source>
</evidence>
<dbReference type="HAMAP" id="MF_00047">
    <property type="entry name" value="Dala_Dala_lig"/>
    <property type="match status" value="1"/>
</dbReference>
<evidence type="ECO:0000256" key="8">
    <source>
        <dbReference type="ARBA" id="ARBA00022723"/>
    </source>
</evidence>
<evidence type="ECO:0000256" key="1">
    <source>
        <dbReference type="ARBA" id="ARBA00001936"/>
    </source>
</evidence>
<feature type="binding site" evidence="21">
    <location>
        <position position="323"/>
    </location>
    <ligand>
        <name>Mg(2+)</name>
        <dbReference type="ChEBI" id="CHEBI:18420"/>
        <label>2</label>
    </ligand>
</feature>
<evidence type="ECO:0000256" key="21">
    <source>
        <dbReference type="PIRSR" id="PIRSR039102-3"/>
    </source>
</evidence>
<evidence type="ECO:0000256" key="22">
    <source>
        <dbReference type="PROSITE-ProRule" id="PRU00409"/>
    </source>
</evidence>
<feature type="binding site" evidence="20">
    <location>
        <begin position="191"/>
        <end position="193"/>
    </location>
    <ligand>
        <name>ATP</name>
        <dbReference type="ChEBI" id="CHEBI:30616"/>
    </ligand>
</feature>
<feature type="binding site" evidence="20">
    <location>
        <begin position="322"/>
        <end position="323"/>
    </location>
    <ligand>
        <name>ATP</name>
        <dbReference type="ChEBI" id="CHEBI:30616"/>
    </ligand>
</feature>
<dbReference type="Gene3D" id="3.30.1490.20">
    <property type="entry name" value="ATP-grasp fold, A domain"/>
    <property type="match status" value="1"/>
</dbReference>
<feature type="binding site" evidence="21">
    <location>
        <position position="325"/>
    </location>
    <ligand>
        <name>Mg(2+)</name>
        <dbReference type="ChEBI" id="CHEBI:18420"/>
        <label>2</label>
    </ligand>
</feature>
<organism evidence="25 26">
    <name type="scientific">Tectimicrobiota bacterium</name>
    <dbReference type="NCBI Taxonomy" id="2528274"/>
    <lineage>
        <taxon>Bacteria</taxon>
        <taxon>Pseudomonadati</taxon>
        <taxon>Nitrospinota/Tectimicrobiota group</taxon>
        <taxon>Candidatus Tectimicrobiota</taxon>
    </lineage>
</organism>
<keyword evidence="8 21" id="KW-0479">Metal-binding</keyword>
<keyword evidence="13 18" id="KW-0573">Peptidoglycan synthesis</keyword>
<dbReference type="NCBIfam" id="TIGR01205">
    <property type="entry name" value="D_ala_D_alaTIGR"/>
    <property type="match status" value="1"/>
</dbReference>
<evidence type="ECO:0000313" key="25">
    <source>
        <dbReference type="EMBL" id="MBM3225846.1"/>
    </source>
</evidence>
<dbReference type="Gene3D" id="3.40.50.20">
    <property type="match status" value="1"/>
</dbReference>
<reference evidence="25" key="1">
    <citation type="submission" date="2019-03" db="EMBL/GenBank/DDBJ databases">
        <title>Lake Tanganyika Metagenome-Assembled Genomes (MAGs).</title>
        <authorList>
            <person name="Tran P."/>
        </authorList>
    </citation>
    <scope>NUCLEOTIDE SEQUENCE</scope>
    <source>
        <strain evidence="25">K_DeepCast_65m_m2_066</strain>
    </source>
</reference>
<dbReference type="PANTHER" id="PTHR23132:SF25">
    <property type="entry name" value="D-ALANINE--D-ALANINE LIGASE A"/>
    <property type="match status" value="1"/>
</dbReference>
<dbReference type="InterPro" id="IPR011127">
    <property type="entry name" value="Dala_Dala_lig_N"/>
</dbReference>
<dbReference type="GO" id="GO:0071555">
    <property type="term" value="P:cell wall organization"/>
    <property type="evidence" value="ECO:0007669"/>
    <property type="project" value="UniProtKB-KW"/>
</dbReference>
<evidence type="ECO:0000256" key="3">
    <source>
        <dbReference type="ARBA" id="ARBA00004496"/>
    </source>
</evidence>
<evidence type="ECO:0000256" key="19">
    <source>
        <dbReference type="PIRSR" id="PIRSR039102-1"/>
    </source>
</evidence>
<accession>A0A937W2U2</accession>
<dbReference type="PROSITE" id="PS00843">
    <property type="entry name" value="DALA_DALA_LIGASE_1"/>
    <property type="match status" value="1"/>
</dbReference>
<dbReference type="NCBIfam" id="NF002378">
    <property type="entry name" value="PRK01372.1"/>
    <property type="match status" value="1"/>
</dbReference>
<feature type="binding site" evidence="20">
    <location>
        <begin position="199"/>
        <end position="200"/>
    </location>
    <ligand>
        <name>ATP</name>
        <dbReference type="ChEBI" id="CHEBI:30616"/>
    </ligand>
</feature>
<feature type="binding site" evidence="21">
    <location>
        <position position="309"/>
    </location>
    <ligand>
        <name>Mg(2+)</name>
        <dbReference type="ChEBI" id="CHEBI:18420"/>
        <label>1</label>
    </ligand>
</feature>
<dbReference type="NCBIfam" id="NF002528">
    <property type="entry name" value="PRK01966.1-4"/>
    <property type="match status" value="1"/>
</dbReference>
<feature type="region of interest" description="Disordered" evidence="23">
    <location>
        <begin position="366"/>
        <end position="385"/>
    </location>
</feature>
<evidence type="ECO:0000256" key="6">
    <source>
        <dbReference type="ARBA" id="ARBA00022490"/>
    </source>
</evidence>
<dbReference type="GO" id="GO:0005829">
    <property type="term" value="C:cytosol"/>
    <property type="evidence" value="ECO:0007669"/>
    <property type="project" value="TreeGrafter"/>
</dbReference>
<evidence type="ECO:0000256" key="15">
    <source>
        <dbReference type="ARBA" id="ARBA00023316"/>
    </source>
</evidence>
<comment type="caution">
    <text evidence="25">The sequence shown here is derived from an EMBL/GenBank/DDBJ whole genome shotgun (WGS) entry which is preliminary data.</text>
</comment>
<dbReference type="InterPro" id="IPR011095">
    <property type="entry name" value="Dala_Dala_lig_C"/>
</dbReference>
<evidence type="ECO:0000256" key="14">
    <source>
        <dbReference type="ARBA" id="ARBA00023211"/>
    </source>
</evidence>
<dbReference type="SUPFAM" id="SSF56059">
    <property type="entry name" value="Glutathione synthetase ATP-binding domain-like"/>
    <property type="match status" value="1"/>
</dbReference>
<evidence type="ECO:0000256" key="18">
    <source>
        <dbReference type="HAMAP-Rule" id="MF_00047"/>
    </source>
</evidence>
<proteinExistence type="inferred from homology"/>
<keyword evidence="7 18" id="KW-0436">Ligase</keyword>
<keyword evidence="15 18" id="KW-0961">Cell wall biogenesis/degradation</keyword>
<dbReference type="Proteomes" id="UP000712673">
    <property type="component" value="Unassembled WGS sequence"/>
</dbReference>
<evidence type="ECO:0000256" key="4">
    <source>
        <dbReference type="ARBA" id="ARBA00004752"/>
    </source>
</evidence>
<feature type="binding site" evidence="20">
    <location>
        <begin position="229"/>
        <end position="236"/>
    </location>
    <ligand>
        <name>ATP</name>
        <dbReference type="ChEBI" id="CHEBI:30616"/>
    </ligand>
</feature>
<dbReference type="EC" id="6.3.2.4" evidence="18"/>
<dbReference type="InterPro" id="IPR011761">
    <property type="entry name" value="ATP-grasp"/>
</dbReference>
<evidence type="ECO:0000256" key="20">
    <source>
        <dbReference type="PIRSR" id="PIRSR039102-2"/>
    </source>
</evidence>
<dbReference type="GO" id="GO:0046872">
    <property type="term" value="F:metal ion binding"/>
    <property type="evidence" value="ECO:0007669"/>
    <property type="project" value="UniProtKB-KW"/>
</dbReference>
<evidence type="ECO:0000256" key="7">
    <source>
        <dbReference type="ARBA" id="ARBA00022598"/>
    </source>
</evidence>
<evidence type="ECO:0000256" key="9">
    <source>
        <dbReference type="ARBA" id="ARBA00022741"/>
    </source>
</evidence>
<comment type="subcellular location">
    <subcellularLocation>
        <location evidence="3 18">Cytoplasm</location>
    </subcellularLocation>
</comment>
<dbReference type="EMBL" id="VGLS01000704">
    <property type="protein sequence ID" value="MBM3225846.1"/>
    <property type="molecule type" value="Genomic_DNA"/>
</dbReference>
<keyword evidence="9 20" id="KW-0547">Nucleotide-binding</keyword>
<dbReference type="PANTHER" id="PTHR23132">
    <property type="entry name" value="D-ALANINE--D-ALANINE LIGASE"/>
    <property type="match status" value="1"/>
</dbReference>
<feature type="binding site" evidence="20">
    <location>
        <position position="146"/>
    </location>
    <ligand>
        <name>ATP</name>
        <dbReference type="ChEBI" id="CHEBI:30616"/>
    </ligand>
</feature>
<comment type="cofactor">
    <cofactor evidence="1">
        <name>Mn(2+)</name>
        <dbReference type="ChEBI" id="CHEBI:29035"/>
    </cofactor>
</comment>
<keyword evidence="6 18" id="KW-0963">Cytoplasm</keyword>
<evidence type="ECO:0000259" key="24">
    <source>
        <dbReference type="PROSITE" id="PS50975"/>
    </source>
</evidence>
<evidence type="ECO:0000256" key="10">
    <source>
        <dbReference type="ARBA" id="ARBA00022840"/>
    </source>
</evidence>
<evidence type="ECO:0000256" key="17">
    <source>
        <dbReference type="ARBA" id="ARBA00060592"/>
    </source>
</evidence>
<dbReference type="AlphaFoldDB" id="A0A937W2U2"/>
<comment type="function">
    <text evidence="2 18">Cell wall formation.</text>
</comment>
<name>A0A937W2U2_UNCTE</name>
<dbReference type="InterPro" id="IPR005905">
    <property type="entry name" value="D_ala_D_ala"/>
</dbReference>
<evidence type="ECO:0000256" key="2">
    <source>
        <dbReference type="ARBA" id="ARBA00003921"/>
    </source>
</evidence>
<dbReference type="InterPro" id="IPR013815">
    <property type="entry name" value="ATP_grasp_subdomain_1"/>
</dbReference>
<dbReference type="Pfam" id="PF07478">
    <property type="entry name" value="Dala_Dala_lig_C"/>
    <property type="match status" value="1"/>
</dbReference>
<dbReference type="FunFam" id="3.30.1490.20:FF:000007">
    <property type="entry name" value="D-alanine--D-alanine ligase"/>
    <property type="match status" value="1"/>
</dbReference>
<dbReference type="SUPFAM" id="SSF52440">
    <property type="entry name" value="PreATP-grasp domain"/>
    <property type="match status" value="1"/>
</dbReference>
<dbReference type="PIRSF" id="PIRSF039102">
    <property type="entry name" value="Ddl/VanB"/>
    <property type="match status" value="1"/>
</dbReference>
<dbReference type="FunFam" id="3.30.470.20:FF:000008">
    <property type="entry name" value="D-alanine--D-alanine ligase"/>
    <property type="match status" value="1"/>
</dbReference>
<evidence type="ECO:0000256" key="16">
    <source>
        <dbReference type="ARBA" id="ARBA00047614"/>
    </source>
</evidence>